<dbReference type="EnsemblPlants" id="AVESA.00010b.r2.1DG0178110.3">
    <property type="protein sequence ID" value="AVESA.00010b.r2.1DG0178110.3.CDS"/>
    <property type="gene ID" value="AVESA.00010b.r2.1DG0178110"/>
</dbReference>
<sequence length="266" mass="28629">MAATVDLEDAFGAVFGEAKPEGYPTPRPILFRAHARSAAVLRVAATDCHSLAWDCSLSVSDLDDLRDDVGIGGSWSDFLDYLKSSLSSGEVKLLFAADQLRKSPGPDGTKLVATKAKGLPRIAISLHRVTGAAVSDVVAEISLALYAAYRTTLERASREQEQMSQLMGSLSSEREKNEIMQKQLEALSFLDKRKATKPKLMADDVPSVSGVTLGSDQATALVQQQIPVPSPSKVPPAKATKRVAPKPRRGRTRGALLQDNEEDDDN</sequence>
<evidence type="ECO:0000313" key="2">
    <source>
        <dbReference type="Proteomes" id="UP001732700"/>
    </source>
</evidence>
<dbReference type="Proteomes" id="UP001732700">
    <property type="component" value="Chromosome 1D"/>
</dbReference>
<protein>
    <submittedName>
        <fullName evidence="1">Uncharacterized protein</fullName>
    </submittedName>
</protein>
<accession>A0ACD5U4E2</accession>
<evidence type="ECO:0000313" key="1">
    <source>
        <dbReference type="EnsemblPlants" id="AVESA.00010b.r2.1DG0178110.3.CDS"/>
    </source>
</evidence>
<organism evidence="1 2">
    <name type="scientific">Avena sativa</name>
    <name type="common">Oat</name>
    <dbReference type="NCBI Taxonomy" id="4498"/>
    <lineage>
        <taxon>Eukaryota</taxon>
        <taxon>Viridiplantae</taxon>
        <taxon>Streptophyta</taxon>
        <taxon>Embryophyta</taxon>
        <taxon>Tracheophyta</taxon>
        <taxon>Spermatophyta</taxon>
        <taxon>Magnoliopsida</taxon>
        <taxon>Liliopsida</taxon>
        <taxon>Poales</taxon>
        <taxon>Poaceae</taxon>
        <taxon>BOP clade</taxon>
        <taxon>Pooideae</taxon>
        <taxon>Poodae</taxon>
        <taxon>Poeae</taxon>
        <taxon>Poeae Chloroplast Group 1 (Aveneae type)</taxon>
        <taxon>Aveninae</taxon>
        <taxon>Avena</taxon>
    </lineage>
</organism>
<reference evidence="1" key="1">
    <citation type="submission" date="2021-05" db="EMBL/GenBank/DDBJ databases">
        <authorList>
            <person name="Scholz U."/>
            <person name="Mascher M."/>
            <person name="Fiebig A."/>
        </authorList>
    </citation>
    <scope>NUCLEOTIDE SEQUENCE [LARGE SCALE GENOMIC DNA]</scope>
</reference>
<proteinExistence type="predicted"/>
<reference evidence="1" key="2">
    <citation type="submission" date="2025-09" db="UniProtKB">
        <authorList>
            <consortium name="EnsemblPlants"/>
        </authorList>
    </citation>
    <scope>IDENTIFICATION</scope>
</reference>
<keyword evidence="2" id="KW-1185">Reference proteome</keyword>
<name>A0ACD5U4E2_AVESA</name>